<accession>A0AAD7SG90</accession>
<evidence type="ECO:0000256" key="1">
    <source>
        <dbReference type="SAM" id="MobiDB-lite"/>
    </source>
</evidence>
<proteinExistence type="predicted"/>
<evidence type="ECO:0000313" key="2">
    <source>
        <dbReference type="EMBL" id="KAJ8402001.1"/>
    </source>
</evidence>
<evidence type="ECO:0000313" key="3">
    <source>
        <dbReference type="Proteomes" id="UP001221898"/>
    </source>
</evidence>
<reference evidence="2" key="1">
    <citation type="journal article" date="2023" name="Science">
        <title>Genome structures resolve the early diversification of teleost fishes.</title>
        <authorList>
            <person name="Parey E."/>
            <person name="Louis A."/>
            <person name="Montfort J."/>
            <person name="Bouchez O."/>
            <person name="Roques C."/>
            <person name="Iampietro C."/>
            <person name="Lluch J."/>
            <person name="Castinel A."/>
            <person name="Donnadieu C."/>
            <person name="Desvignes T."/>
            <person name="Floi Bucao C."/>
            <person name="Jouanno E."/>
            <person name="Wen M."/>
            <person name="Mejri S."/>
            <person name="Dirks R."/>
            <person name="Jansen H."/>
            <person name="Henkel C."/>
            <person name="Chen W.J."/>
            <person name="Zahm M."/>
            <person name="Cabau C."/>
            <person name="Klopp C."/>
            <person name="Thompson A.W."/>
            <person name="Robinson-Rechavi M."/>
            <person name="Braasch I."/>
            <person name="Lecointre G."/>
            <person name="Bobe J."/>
            <person name="Postlethwait J.H."/>
            <person name="Berthelot C."/>
            <person name="Roest Crollius H."/>
            <person name="Guiguen Y."/>
        </authorList>
    </citation>
    <scope>NUCLEOTIDE SEQUENCE</scope>
    <source>
        <strain evidence="2">NC1722</strain>
    </source>
</reference>
<dbReference type="Proteomes" id="UP001221898">
    <property type="component" value="Unassembled WGS sequence"/>
</dbReference>
<gene>
    <name evidence="2" type="ORF">AAFF_G00372360</name>
</gene>
<keyword evidence="3" id="KW-1185">Reference proteome</keyword>
<feature type="region of interest" description="Disordered" evidence="1">
    <location>
        <begin position="70"/>
        <end position="106"/>
    </location>
</feature>
<organism evidence="2 3">
    <name type="scientific">Aldrovandia affinis</name>
    <dbReference type="NCBI Taxonomy" id="143900"/>
    <lineage>
        <taxon>Eukaryota</taxon>
        <taxon>Metazoa</taxon>
        <taxon>Chordata</taxon>
        <taxon>Craniata</taxon>
        <taxon>Vertebrata</taxon>
        <taxon>Euteleostomi</taxon>
        <taxon>Actinopterygii</taxon>
        <taxon>Neopterygii</taxon>
        <taxon>Teleostei</taxon>
        <taxon>Notacanthiformes</taxon>
        <taxon>Halosauridae</taxon>
        <taxon>Aldrovandia</taxon>
    </lineage>
</organism>
<sequence>MVLGSSERAQLQVQHFLESAFEMKFNALYTSEIVQVWPWAQGEQLADTCYASALLFGVIQLEEETEKSQCPEESECRRWATQRPPASRRKSEQGRKHGVSFETLRR</sequence>
<protein>
    <submittedName>
        <fullName evidence="2">Uncharacterized protein</fullName>
    </submittedName>
</protein>
<name>A0AAD7SG90_9TELE</name>
<dbReference type="EMBL" id="JAINUG010000066">
    <property type="protein sequence ID" value="KAJ8402001.1"/>
    <property type="molecule type" value="Genomic_DNA"/>
</dbReference>
<dbReference type="AlphaFoldDB" id="A0AAD7SG90"/>
<comment type="caution">
    <text evidence="2">The sequence shown here is derived from an EMBL/GenBank/DDBJ whole genome shotgun (WGS) entry which is preliminary data.</text>
</comment>